<accession>A0A4Y2KXM9</accession>
<reference evidence="1 2" key="1">
    <citation type="journal article" date="2019" name="Sci. Rep.">
        <title>Orb-weaving spider Araneus ventricosus genome elucidates the spidroin gene catalogue.</title>
        <authorList>
            <person name="Kono N."/>
            <person name="Nakamura H."/>
            <person name="Ohtoshi R."/>
            <person name="Moran D.A.P."/>
            <person name="Shinohara A."/>
            <person name="Yoshida Y."/>
            <person name="Fujiwara M."/>
            <person name="Mori M."/>
            <person name="Tomita M."/>
            <person name="Arakawa K."/>
        </authorList>
    </citation>
    <scope>NUCLEOTIDE SEQUENCE [LARGE SCALE GENOMIC DNA]</scope>
</reference>
<dbReference type="Proteomes" id="UP000499080">
    <property type="component" value="Unassembled WGS sequence"/>
</dbReference>
<protein>
    <submittedName>
        <fullName evidence="1">Putative RNA-directed DNA polymerase from transposon X-element</fullName>
    </submittedName>
</protein>
<keyword evidence="1" id="KW-0548">Nucleotidyltransferase</keyword>
<comment type="caution">
    <text evidence="1">The sequence shown here is derived from an EMBL/GenBank/DDBJ whole genome shotgun (WGS) entry which is preliminary data.</text>
</comment>
<organism evidence="1 2">
    <name type="scientific">Araneus ventricosus</name>
    <name type="common">Orbweaver spider</name>
    <name type="synonym">Epeira ventricosa</name>
    <dbReference type="NCBI Taxonomy" id="182803"/>
    <lineage>
        <taxon>Eukaryota</taxon>
        <taxon>Metazoa</taxon>
        <taxon>Ecdysozoa</taxon>
        <taxon>Arthropoda</taxon>
        <taxon>Chelicerata</taxon>
        <taxon>Arachnida</taxon>
        <taxon>Araneae</taxon>
        <taxon>Araneomorphae</taxon>
        <taxon>Entelegynae</taxon>
        <taxon>Araneoidea</taxon>
        <taxon>Araneidae</taxon>
        <taxon>Araneus</taxon>
    </lineage>
</organism>
<gene>
    <name evidence="1" type="primary">X-elementORF2_487</name>
    <name evidence="1" type="ORF">AVEN_110171_1</name>
</gene>
<keyword evidence="1" id="KW-0808">Transferase</keyword>
<dbReference type="OrthoDB" id="6433969at2759"/>
<dbReference type="AlphaFoldDB" id="A0A4Y2KXM9"/>
<keyword evidence="2" id="KW-1185">Reference proteome</keyword>
<name>A0A4Y2KXM9_ARAVE</name>
<proteinExistence type="predicted"/>
<dbReference type="GO" id="GO:0003964">
    <property type="term" value="F:RNA-directed DNA polymerase activity"/>
    <property type="evidence" value="ECO:0007669"/>
    <property type="project" value="UniProtKB-KW"/>
</dbReference>
<evidence type="ECO:0000313" key="1">
    <source>
        <dbReference type="EMBL" id="GBN06899.1"/>
    </source>
</evidence>
<evidence type="ECO:0000313" key="2">
    <source>
        <dbReference type="Proteomes" id="UP000499080"/>
    </source>
</evidence>
<keyword evidence="1" id="KW-0695">RNA-directed DNA polymerase</keyword>
<dbReference type="EMBL" id="BGPR01005109">
    <property type="protein sequence ID" value="GBN06899.1"/>
    <property type="molecule type" value="Genomic_DNA"/>
</dbReference>
<sequence length="195" mass="22812">MANYAENENNTDKCQSVYFTRRRNIPDPPKLYRRAIDWNHYSKYLGVTLDSKLTYGKHIDNINKKVRAAKVKLYPLIGSNSKLYLRNKLLLYKTTLRPAASYVSSVWGAAAKTHIRNLEATQNIIARQITNAQWFIRSRYLLKDLGLPSIENYFKKLSIKFFSKIDSHTNDALKEIPNRDSHPRRKVLGRFYTNQ</sequence>